<comment type="cofactor">
    <cofactor evidence="7">
        <name>heme</name>
        <dbReference type="ChEBI" id="CHEBI:30413"/>
    </cofactor>
</comment>
<dbReference type="GO" id="GO:0004497">
    <property type="term" value="F:monooxygenase activity"/>
    <property type="evidence" value="ECO:0007669"/>
    <property type="project" value="UniProtKB-KW"/>
</dbReference>
<dbReference type="PROSITE" id="PS00086">
    <property type="entry name" value="CYTOCHROME_P450"/>
    <property type="match status" value="1"/>
</dbReference>
<reference evidence="10" key="1">
    <citation type="journal article" date="2020" name="Nat. Commun.">
        <title>Genome assembly of wild tea tree DASZ reveals pedigree and selection history of tea varieties.</title>
        <authorList>
            <person name="Zhang W."/>
            <person name="Zhang Y."/>
            <person name="Qiu H."/>
            <person name="Guo Y."/>
            <person name="Wan H."/>
            <person name="Zhang X."/>
            <person name="Scossa F."/>
            <person name="Alseekh S."/>
            <person name="Zhang Q."/>
            <person name="Wang P."/>
            <person name="Xu L."/>
            <person name="Schmidt M.H."/>
            <person name="Jia X."/>
            <person name="Li D."/>
            <person name="Zhu A."/>
            <person name="Guo F."/>
            <person name="Chen W."/>
            <person name="Ni D."/>
            <person name="Usadel B."/>
            <person name="Fernie A.R."/>
            <person name="Wen W."/>
        </authorList>
    </citation>
    <scope>NUCLEOTIDE SEQUENCE [LARGE SCALE GENOMIC DNA]</scope>
    <source>
        <strain evidence="10">cv. G240</strain>
    </source>
</reference>
<dbReference type="Gene3D" id="1.10.630.10">
    <property type="entry name" value="Cytochrome P450"/>
    <property type="match status" value="1"/>
</dbReference>
<comment type="subcellular location">
    <subcellularLocation>
        <location evidence="1">Membrane</location>
        <topology evidence="1">Single-pass membrane protein</topology>
    </subcellularLocation>
</comment>
<dbReference type="PANTHER" id="PTHR24286:SF53">
    <property type="entry name" value="BETA-AMYRIN 28-OXIDASE-LIKE"/>
    <property type="match status" value="1"/>
</dbReference>
<dbReference type="InterPro" id="IPR017972">
    <property type="entry name" value="Cyt_P450_CS"/>
</dbReference>
<evidence type="ECO:0000256" key="5">
    <source>
        <dbReference type="ARBA" id="ARBA00023002"/>
    </source>
</evidence>
<dbReference type="SUPFAM" id="SSF48264">
    <property type="entry name" value="Cytochrome P450"/>
    <property type="match status" value="1"/>
</dbReference>
<comment type="caution">
    <text evidence="9">The sequence shown here is derived from an EMBL/GenBank/DDBJ whole genome shotgun (WGS) entry which is preliminary data.</text>
</comment>
<proteinExistence type="inferred from homology"/>
<dbReference type="PANTHER" id="PTHR24286">
    <property type="entry name" value="CYTOCHROME P450 26"/>
    <property type="match status" value="1"/>
</dbReference>
<dbReference type="GO" id="GO:0020037">
    <property type="term" value="F:heme binding"/>
    <property type="evidence" value="ECO:0007669"/>
    <property type="project" value="InterPro"/>
</dbReference>
<evidence type="ECO:0000256" key="4">
    <source>
        <dbReference type="ARBA" id="ARBA00022989"/>
    </source>
</evidence>
<dbReference type="EMBL" id="JACBKZ010000013">
    <property type="protein sequence ID" value="KAF5935935.1"/>
    <property type="molecule type" value="Genomic_DNA"/>
</dbReference>
<evidence type="ECO:0000313" key="10">
    <source>
        <dbReference type="Proteomes" id="UP000593564"/>
    </source>
</evidence>
<keyword evidence="5 8" id="KW-0560">Oxidoreductase</keyword>
<evidence type="ECO:0000256" key="7">
    <source>
        <dbReference type="PIRSR" id="PIRSR602401-1"/>
    </source>
</evidence>
<dbReference type="PRINTS" id="PR00385">
    <property type="entry name" value="P450"/>
</dbReference>
<dbReference type="Proteomes" id="UP000593564">
    <property type="component" value="Unassembled WGS sequence"/>
</dbReference>
<keyword evidence="4" id="KW-1133">Transmembrane helix</keyword>
<dbReference type="Pfam" id="PF00067">
    <property type="entry name" value="p450"/>
    <property type="match status" value="1"/>
</dbReference>
<keyword evidence="10" id="KW-1185">Reference proteome</keyword>
<keyword evidence="6 7" id="KW-0408">Iron</keyword>
<evidence type="ECO:0000256" key="8">
    <source>
        <dbReference type="RuleBase" id="RU000461"/>
    </source>
</evidence>
<organism evidence="9 10">
    <name type="scientific">Camellia sinensis</name>
    <name type="common">Tea plant</name>
    <name type="synonym">Thea sinensis</name>
    <dbReference type="NCBI Taxonomy" id="4442"/>
    <lineage>
        <taxon>Eukaryota</taxon>
        <taxon>Viridiplantae</taxon>
        <taxon>Streptophyta</taxon>
        <taxon>Embryophyta</taxon>
        <taxon>Tracheophyta</taxon>
        <taxon>Spermatophyta</taxon>
        <taxon>Magnoliopsida</taxon>
        <taxon>eudicotyledons</taxon>
        <taxon>Gunneridae</taxon>
        <taxon>Pentapetalae</taxon>
        <taxon>asterids</taxon>
        <taxon>Ericales</taxon>
        <taxon>Theaceae</taxon>
        <taxon>Camellia</taxon>
    </lineage>
</organism>
<dbReference type="GO" id="GO:0016020">
    <property type="term" value="C:membrane"/>
    <property type="evidence" value="ECO:0007669"/>
    <property type="project" value="UniProtKB-SubCell"/>
</dbReference>
<dbReference type="InterPro" id="IPR001128">
    <property type="entry name" value="Cyt_P450"/>
</dbReference>
<accession>A0A7J7G6K8</accession>
<keyword evidence="8" id="KW-0503">Monooxygenase</keyword>
<dbReference type="GO" id="GO:0016705">
    <property type="term" value="F:oxidoreductase activity, acting on paired donors, with incorporation or reduction of molecular oxygen"/>
    <property type="evidence" value="ECO:0007669"/>
    <property type="project" value="InterPro"/>
</dbReference>
<evidence type="ECO:0000256" key="3">
    <source>
        <dbReference type="ARBA" id="ARBA00022723"/>
    </source>
</evidence>
<feature type="binding site" description="axial binding residue" evidence="7">
    <location>
        <position position="278"/>
    </location>
    <ligand>
        <name>heme</name>
        <dbReference type="ChEBI" id="CHEBI:30413"/>
    </ligand>
    <ligandPart>
        <name>Fe</name>
        <dbReference type="ChEBI" id="CHEBI:18248"/>
    </ligandPart>
</feature>
<evidence type="ECO:0008006" key="11">
    <source>
        <dbReference type="Google" id="ProtNLM"/>
    </source>
</evidence>
<keyword evidence="3 7" id="KW-0479">Metal-binding</keyword>
<dbReference type="GO" id="GO:0005506">
    <property type="term" value="F:iron ion binding"/>
    <property type="evidence" value="ECO:0007669"/>
    <property type="project" value="InterPro"/>
</dbReference>
<keyword evidence="7 8" id="KW-0349">Heme</keyword>
<evidence type="ECO:0000256" key="1">
    <source>
        <dbReference type="ARBA" id="ARBA00004167"/>
    </source>
</evidence>
<dbReference type="PRINTS" id="PR00463">
    <property type="entry name" value="EP450I"/>
</dbReference>
<evidence type="ECO:0000256" key="2">
    <source>
        <dbReference type="ARBA" id="ARBA00022692"/>
    </source>
</evidence>
<dbReference type="AlphaFoldDB" id="A0A7J7G6K8"/>
<protein>
    <recommendedName>
        <fullName evidence="11">Beta-amyrin 28-oxidase</fullName>
    </recommendedName>
</protein>
<sequence length="331" mass="37625">MDTAAKHHIENEWAPKGDNVVVIDMAKKFTFELACQLLLNVTDSKQVAKFDNRFGNVIAGMMSVPIDFPGTSFNRAIKDANLIRKELLTLIKERKMAVQQKNDDSIIIRDLLSHLLVTPDEDGKLMNDVEIADKIVGQLIAGYDTASTTITFILEYLAEYPYFYNEIFKEQMEIAKSKEPGQSLNWMDIQKMRYTWHVACEAMRLAPPAPLAFKEALTDVTFAGFTIPKGWKTCWSVHSTHKNPAFFQNPEKFDPTRFEGDGPLPFTFVPFGGGPRMCPGKEYARLVILVFMHNLVTRFKWSKLIPNDKIIFKPVPFPEGGLPICLHPHKN</sequence>
<gene>
    <name evidence="9" type="ORF">HYC85_027064</name>
</gene>
<dbReference type="InterPro" id="IPR002401">
    <property type="entry name" value="Cyt_P450_E_grp-I"/>
</dbReference>
<dbReference type="GO" id="GO:0016125">
    <property type="term" value="P:sterol metabolic process"/>
    <property type="evidence" value="ECO:0007669"/>
    <property type="project" value="TreeGrafter"/>
</dbReference>
<keyword evidence="4" id="KW-0472">Membrane</keyword>
<evidence type="ECO:0000313" key="9">
    <source>
        <dbReference type="EMBL" id="KAF5935935.1"/>
    </source>
</evidence>
<comment type="similarity">
    <text evidence="8">Belongs to the cytochrome P450 family.</text>
</comment>
<keyword evidence="2" id="KW-0812">Transmembrane</keyword>
<dbReference type="InterPro" id="IPR036396">
    <property type="entry name" value="Cyt_P450_sf"/>
</dbReference>
<reference evidence="9 10" key="2">
    <citation type="submission" date="2020-07" db="EMBL/GenBank/DDBJ databases">
        <title>Genome assembly of wild tea tree DASZ reveals pedigree and selection history of tea varieties.</title>
        <authorList>
            <person name="Zhang W."/>
        </authorList>
    </citation>
    <scope>NUCLEOTIDE SEQUENCE [LARGE SCALE GENOMIC DNA]</scope>
    <source>
        <strain evidence="10">cv. G240</strain>
        <tissue evidence="9">Leaf</tissue>
    </source>
</reference>
<evidence type="ECO:0000256" key="6">
    <source>
        <dbReference type="ARBA" id="ARBA00023004"/>
    </source>
</evidence>
<name>A0A7J7G6K8_CAMSI</name>